<dbReference type="GO" id="GO:0052621">
    <property type="term" value="F:diguanylate cyclase activity"/>
    <property type="evidence" value="ECO:0007669"/>
    <property type="project" value="UniProtKB-EC"/>
</dbReference>
<dbReference type="PANTHER" id="PTHR45138">
    <property type="entry name" value="REGULATORY COMPONENTS OF SENSORY TRANSDUCTION SYSTEM"/>
    <property type="match status" value="1"/>
</dbReference>
<dbReference type="InterPro" id="IPR000160">
    <property type="entry name" value="GGDEF_dom"/>
</dbReference>
<gene>
    <name evidence="5" type="ORF">ABB34_10520</name>
</gene>
<dbReference type="GO" id="GO:0005886">
    <property type="term" value="C:plasma membrane"/>
    <property type="evidence" value="ECO:0007669"/>
    <property type="project" value="TreeGrafter"/>
</dbReference>
<protein>
    <recommendedName>
        <fullName evidence="1">diguanylate cyclase</fullName>
        <ecNumber evidence="1">2.7.7.65</ecNumber>
    </recommendedName>
</protein>
<keyword evidence="3" id="KW-0175">Coiled coil</keyword>
<reference evidence="5 6" key="1">
    <citation type="submission" date="2015-05" db="EMBL/GenBank/DDBJ databases">
        <title>Genome sequencing and analysis of members of genus Stenotrophomonas.</title>
        <authorList>
            <person name="Patil P.P."/>
            <person name="Midha S."/>
            <person name="Patil P.B."/>
        </authorList>
    </citation>
    <scope>NUCLEOTIDE SEQUENCE [LARGE SCALE GENOMIC DNA]</scope>
    <source>
        <strain evidence="5 6">JCM 16244</strain>
    </source>
</reference>
<feature type="coiled-coil region" evidence="3">
    <location>
        <begin position="307"/>
        <end position="341"/>
    </location>
</feature>
<evidence type="ECO:0000313" key="6">
    <source>
        <dbReference type="Proteomes" id="UP000050940"/>
    </source>
</evidence>
<accession>A0A0R0DRE8</accession>
<sequence length="500" mass="55009">MADSPDTPPPEPAGLGRILARRKAAATVPANTSDPQSAAHAPEALLLVFAEGMAALPGELGQLGELLHGAHANRDWKRYGRLLRQLIDKYLRHLDLEHAHAGNGEAARLRDMLRNTLDAVLSSLLLQAPELETQARRMGEELRGWHGGQPLEPVEQHLRELCHQVGVRNNVLHEQHDLLLSLFDLLLQNVAELIDGGSWLQEQIGAIRQLLSGSLDRASLERTRNDLREVIYRQSLLKQGIDESKAAMQELMVDFVEQVEGMAAQTGEYHDRIAGYAVAVRQTRNLADLGQLLQDVLQDTARLQAQALRARDHLSRARAEAKAAEQRVLQLEQQLEQADSQLRTDPLTGALNRRGLEEQLALATGNADSTFSVALLDLDHFSQINNVHGHAGGDHALRHMVGTIQARLGSHGQIARLGGDEFVLILPGMAQAQAESQLRRLQELLAQRPFLHGEQRVQVRFSAGVAQWQAGEAADTLLQRADHALYAAKQAGRDRVGSAQ</sequence>
<dbReference type="Pfam" id="PF00990">
    <property type="entry name" value="GGDEF"/>
    <property type="match status" value="1"/>
</dbReference>
<evidence type="ECO:0000313" key="5">
    <source>
        <dbReference type="EMBL" id="KRG84037.1"/>
    </source>
</evidence>
<dbReference type="PATRIC" id="fig|659018.3.peg.2128"/>
<evidence type="ECO:0000256" key="3">
    <source>
        <dbReference type="SAM" id="Coils"/>
    </source>
</evidence>
<dbReference type="PROSITE" id="PS50887">
    <property type="entry name" value="GGDEF"/>
    <property type="match status" value="1"/>
</dbReference>
<evidence type="ECO:0000256" key="1">
    <source>
        <dbReference type="ARBA" id="ARBA00012528"/>
    </source>
</evidence>
<dbReference type="GO" id="GO:1902201">
    <property type="term" value="P:negative regulation of bacterial-type flagellum-dependent cell motility"/>
    <property type="evidence" value="ECO:0007669"/>
    <property type="project" value="TreeGrafter"/>
</dbReference>
<dbReference type="RefSeq" id="WP_057641274.1">
    <property type="nucleotide sequence ID" value="NZ_LDJP01000059.1"/>
</dbReference>
<organism evidence="5 6">
    <name type="scientific">Stenotrophomonas daejeonensis</name>
    <dbReference type="NCBI Taxonomy" id="659018"/>
    <lineage>
        <taxon>Bacteria</taxon>
        <taxon>Pseudomonadati</taxon>
        <taxon>Pseudomonadota</taxon>
        <taxon>Gammaproteobacteria</taxon>
        <taxon>Lysobacterales</taxon>
        <taxon>Lysobacteraceae</taxon>
        <taxon>Stenotrophomonas</taxon>
    </lineage>
</organism>
<dbReference type="SUPFAM" id="SSF55073">
    <property type="entry name" value="Nucleotide cyclase"/>
    <property type="match status" value="1"/>
</dbReference>
<comment type="catalytic activity">
    <reaction evidence="2">
        <text>2 GTP = 3',3'-c-di-GMP + 2 diphosphate</text>
        <dbReference type="Rhea" id="RHEA:24898"/>
        <dbReference type="ChEBI" id="CHEBI:33019"/>
        <dbReference type="ChEBI" id="CHEBI:37565"/>
        <dbReference type="ChEBI" id="CHEBI:58805"/>
        <dbReference type="EC" id="2.7.7.65"/>
    </reaction>
</comment>
<feature type="domain" description="GGDEF" evidence="4">
    <location>
        <begin position="369"/>
        <end position="500"/>
    </location>
</feature>
<dbReference type="Proteomes" id="UP000050940">
    <property type="component" value="Unassembled WGS sequence"/>
</dbReference>
<dbReference type="InterPro" id="IPR029787">
    <property type="entry name" value="Nucleotide_cyclase"/>
</dbReference>
<dbReference type="NCBIfam" id="TIGR00254">
    <property type="entry name" value="GGDEF"/>
    <property type="match status" value="1"/>
</dbReference>
<evidence type="ECO:0000259" key="4">
    <source>
        <dbReference type="PROSITE" id="PS50887"/>
    </source>
</evidence>
<name>A0A0R0DRE8_9GAMM</name>
<dbReference type="EMBL" id="LDJP01000059">
    <property type="protein sequence ID" value="KRG84037.1"/>
    <property type="molecule type" value="Genomic_DNA"/>
</dbReference>
<dbReference type="GO" id="GO:0043709">
    <property type="term" value="P:cell adhesion involved in single-species biofilm formation"/>
    <property type="evidence" value="ECO:0007669"/>
    <property type="project" value="TreeGrafter"/>
</dbReference>
<dbReference type="CDD" id="cd01949">
    <property type="entry name" value="GGDEF"/>
    <property type="match status" value="1"/>
</dbReference>
<dbReference type="PANTHER" id="PTHR45138:SF9">
    <property type="entry name" value="DIGUANYLATE CYCLASE DGCM-RELATED"/>
    <property type="match status" value="1"/>
</dbReference>
<dbReference type="AlphaFoldDB" id="A0A0R0DRE8"/>
<dbReference type="InterPro" id="IPR043128">
    <property type="entry name" value="Rev_trsase/Diguanyl_cyclase"/>
</dbReference>
<dbReference type="InterPro" id="IPR050469">
    <property type="entry name" value="Diguanylate_Cyclase"/>
</dbReference>
<evidence type="ECO:0000256" key="2">
    <source>
        <dbReference type="ARBA" id="ARBA00034247"/>
    </source>
</evidence>
<dbReference type="Gene3D" id="3.30.70.270">
    <property type="match status" value="1"/>
</dbReference>
<dbReference type="SMART" id="SM00267">
    <property type="entry name" value="GGDEF"/>
    <property type="match status" value="1"/>
</dbReference>
<dbReference type="STRING" id="659018.ABB34_10520"/>
<comment type="caution">
    <text evidence="5">The sequence shown here is derived from an EMBL/GenBank/DDBJ whole genome shotgun (WGS) entry which is preliminary data.</text>
</comment>
<dbReference type="EC" id="2.7.7.65" evidence="1"/>
<keyword evidence="6" id="KW-1185">Reference proteome</keyword>
<proteinExistence type="predicted"/>
<dbReference type="OrthoDB" id="9803824at2"/>